<evidence type="ECO:0000313" key="2">
    <source>
        <dbReference type="EMBL" id="ERJ11719.1"/>
    </source>
</evidence>
<comment type="caution">
    <text evidence="2">The sequence shown here is derived from an EMBL/GenBank/DDBJ whole genome shotgun (WGS) entry which is preliminary data.</text>
</comment>
<keyword evidence="3" id="KW-1185">Reference proteome</keyword>
<feature type="transmembrane region" description="Helical" evidence="1">
    <location>
        <begin position="77"/>
        <end position="97"/>
    </location>
</feature>
<organism evidence="2 3">
    <name type="scientific">Haloplasma contractile SSD-17B</name>
    <dbReference type="NCBI Taxonomy" id="1033810"/>
    <lineage>
        <taxon>Bacteria</taxon>
        <taxon>Bacillati</taxon>
        <taxon>Mycoplasmatota</taxon>
        <taxon>Mollicutes</taxon>
        <taxon>Haloplasmatales</taxon>
        <taxon>Haloplasmataceae</taxon>
        <taxon>Haloplasma</taxon>
    </lineage>
</organism>
<accession>F7PU95</accession>
<dbReference type="RefSeq" id="WP_008824414.1">
    <property type="nucleotide sequence ID" value="NZ_AFNU02000008.1"/>
</dbReference>
<dbReference type="Proteomes" id="UP000005707">
    <property type="component" value="Unassembled WGS sequence"/>
</dbReference>
<proteinExistence type="predicted"/>
<reference evidence="2 3" key="2">
    <citation type="journal article" date="2013" name="PLoS ONE">
        <title>INDIGO - INtegrated Data Warehouse of MIcrobial GenOmes with Examples from the Red Sea Extremophiles.</title>
        <authorList>
            <person name="Alam I."/>
            <person name="Antunes A."/>
            <person name="Kamau A.A."/>
            <person name="Ba Alawi W."/>
            <person name="Kalkatawi M."/>
            <person name="Stingl U."/>
            <person name="Bajic V.B."/>
        </authorList>
    </citation>
    <scope>NUCLEOTIDE SEQUENCE [LARGE SCALE GENOMIC DNA]</scope>
    <source>
        <strain evidence="2 3">SSD-17B</strain>
    </source>
</reference>
<name>F7PU95_9MOLU</name>
<reference evidence="2 3" key="1">
    <citation type="journal article" date="2011" name="J. Bacteriol.">
        <title>Genome sequence of Haloplasma contractile, an unusual contractile bacterium from a deep-sea anoxic brine lake.</title>
        <authorList>
            <person name="Antunes A."/>
            <person name="Alam I."/>
            <person name="El Dorry H."/>
            <person name="Siam R."/>
            <person name="Robertson A."/>
            <person name="Bajic V.B."/>
            <person name="Stingl U."/>
        </authorList>
    </citation>
    <scope>NUCLEOTIDE SEQUENCE [LARGE SCALE GENOMIC DNA]</scope>
    <source>
        <strain evidence="2 3">SSD-17B</strain>
    </source>
</reference>
<dbReference type="EMBL" id="AFNU02000008">
    <property type="protein sequence ID" value="ERJ11719.1"/>
    <property type="molecule type" value="Genomic_DNA"/>
</dbReference>
<protein>
    <submittedName>
        <fullName evidence="2">Uncharacterized protein</fullName>
    </submittedName>
</protein>
<evidence type="ECO:0000313" key="3">
    <source>
        <dbReference type="Proteomes" id="UP000005707"/>
    </source>
</evidence>
<dbReference type="InParanoid" id="F7PU95"/>
<dbReference type="AlphaFoldDB" id="F7PU95"/>
<feature type="transmembrane region" description="Helical" evidence="1">
    <location>
        <begin position="12"/>
        <end position="31"/>
    </location>
</feature>
<dbReference type="STRING" id="1033810.HLPCO_002202"/>
<evidence type="ECO:0000256" key="1">
    <source>
        <dbReference type="SAM" id="Phobius"/>
    </source>
</evidence>
<gene>
    <name evidence="2" type="ORF">HLPCO_002202</name>
</gene>
<keyword evidence="1" id="KW-0472">Membrane</keyword>
<feature type="transmembrane region" description="Helical" evidence="1">
    <location>
        <begin position="43"/>
        <end position="65"/>
    </location>
</feature>
<sequence length="105" mass="12017">MIRQYSFSQELAFYGLITVMICLGLTLFFFKGHDLVTNQLVNVIYNCMIYIPPCIFIIGVAVGLTGSLRREMLTANLYGILFNSSMLVLHSLLIMLLKDINWLYI</sequence>
<keyword evidence="1" id="KW-1133">Transmembrane helix</keyword>
<keyword evidence="1" id="KW-0812">Transmembrane</keyword>